<keyword evidence="3" id="KW-1185">Reference proteome</keyword>
<dbReference type="Pfam" id="PF13508">
    <property type="entry name" value="Acetyltransf_7"/>
    <property type="match status" value="1"/>
</dbReference>
<dbReference type="EMBL" id="CP001339">
    <property type="protein sequence ID" value="ACL71251.1"/>
    <property type="molecule type" value="Genomic_DNA"/>
</dbReference>
<dbReference type="KEGG" id="tgr:Tgr7_0152"/>
<proteinExistence type="predicted"/>
<organism evidence="2 3">
    <name type="scientific">Thioalkalivibrio sulfidiphilus (strain HL-EbGR7)</name>
    <dbReference type="NCBI Taxonomy" id="396588"/>
    <lineage>
        <taxon>Bacteria</taxon>
        <taxon>Pseudomonadati</taxon>
        <taxon>Pseudomonadota</taxon>
        <taxon>Gammaproteobacteria</taxon>
        <taxon>Chromatiales</taxon>
        <taxon>Ectothiorhodospiraceae</taxon>
        <taxon>Thioalkalivibrio</taxon>
    </lineage>
</organism>
<dbReference type="InterPro" id="IPR016181">
    <property type="entry name" value="Acyl_CoA_acyltransferase"/>
</dbReference>
<gene>
    <name evidence="2" type="ordered locus">Tgr7_0152</name>
</gene>
<keyword evidence="2" id="KW-0808">Transferase</keyword>
<name>B8GTJ1_THISH</name>
<dbReference type="STRING" id="396588.Tgr7_0152"/>
<reference evidence="2 3" key="1">
    <citation type="journal article" date="2011" name="Stand. Genomic Sci.">
        <title>Complete genome sequence of 'Thioalkalivibrio sulfidophilus' HL-EbGr7.</title>
        <authorList>
            <person name="Muyzer G."/>
            <person name="Sorokin D.Y."/>
            <person name="Mavromatis K."/>
            <person name="Lapidus A."/>
            <person name="Clum A."/>
            <person name="Ivanova N."/>
            <person name="Pati A."/>
            <person name="d'Haeseleer P."/>
            <person name="Woyke T."/>
            <person name="Kyrpides N.C."/>
        </authorList>
    </citation>
    <scope>NUCLEOTIDE SEQUENCE [LARGE SCALE GENOMIC DNA]</scope>
    <source>
        <strain evidence="2 3">HL-EbGR7</strain>
    </source>
</reference>
<dbReference type="eggNOG" id="COG3153">
    <property type="taxonomic scope" value="Bacteria"/>
</dbReference>
<protein>
    <submittedName>
        <fullName evidence="2">GCN5-related N-acetyltransferase</fullName>
    </submittedName>
</protein>
<dbReference type="HOGENOM" id="CLU_081840_3_2_6"/>
<dbReference type="Proteomes" id="UP000002383">
    <property type="component" value="Chromosome"/>
</dbReference>
<dbReference type="Gene3D" id="3.40.630.30">
    <property type="match status" value="1"/>
</dbReference>
<sequence length="184" mass="19813">MILRVNRPMQIYEARPSDLDDVLTVERAAFGSDVEAGLVRDLLADPSAAPMLSLLAWDAGRAVGHVLFTTVRMGHATAPVSGMILAPLAVVPDVQGRGIGAALIREGLALLGQRGVDLVFVLGHPGYYTRHGFEPATPRGLTAPYPIEPEAAWMVRALRPGLLGSVHGRVVCADVMTRPEYWRE</sequence>
<evidence type="ECO:0000313" key="2">
    <source>
        <dbReference type="EMBL" id="ACL71251.1"/>
    </source>
</evidence>
<accession>B8GTJ1</accession>
<dbReference type="PROSITE" id="PS51186">
    <property type="entry name" value="GNAT"/>
    <property type="match status" value="1"/>
</dbReference>
<dbReference type="InterPro" id="IPR000182">
    <property type="entry name" value="GNAT_dom"/>
</dbReference>
<dbReference type="CDD" id="cd04301">
    <property type="entry name" value="NAT_SF"/>
    <property type="match status" value="1"/>
</dbReference>
<dbReference type="SUPFAM" id="SSF55729">
    <property type="entry name" value="Acyl-CoA N-acyltransferases (Nat)"/>
    <property type="match status" value="1"/>
</dbReference>
<dbReference type="GO" id="GO:0016747">
    <property type="term" value="F:acyltransferase activity, transferring groups other than amino-acyl groups"/>
    <property type="evidence" value="ECO:0007669"/>
    <property type="project" value="InterPro"/>
</dbReference>
<evidence type="ECO:0000259" key="1">
    <source>
        <dbReference type="PROSITE" id="PS51186"/>
    </source>
</evidence>
<dbReference type="AlphaFoldDB" id="B8GTJ1"/>
<feature type="domain" description="N-acetyltransferase" evidence="1">
    <location>
        <begin position="9"/>
        <end position="159"/>
    </location>
</feature>
<evidence type="ECO:0000313" key="3">
    <source>
        <dbReference type="Proteomes" id="UP000002383"/>
    </source>
</evidence>